<proteinExistence type="predicted"/>
<keyword evidence="2" id="KW-0732">Signal</keyword>
<name>A0ABS7J8C3_9SPHN</name>
<dbReference type="EMBL" id="JAIGNO010000003">
    <property type="protein sequence ID" value="MBX7482314.1"/>
    <property type="molecule type" value="Genomic_DNA"/>
</dbReference>
<dbReference type="Gene3D" id="3.30.1150.10">
    <property type="match status" value="1"/>
</dbReference>
<comment type="caution">
    <text evidence="4">The sequence shown here is derived from an EMBL/GenBank/DDBJ whole genome shotgun (WGS) entry which is preliminary data.</text>
</comment>
<feature type="domain" description="TonB C-terminal" evidence="3">
    <location>
        <begin position="217"/>
        <end position="296"/>
    </location>
</feature>
<dbReference type="InterPro" id="IPR037682">
    <property type="entry name" value="TonB_C"/>
</dbReference>
<sequence>MLGRIISAALLISIAAQPAAAAAREPVILEPSSTWQIDYGETRCRIGRIFGEDGGKTALYLEQYAPSDEFEWVIGGPLIDRLNASHRFTIQFGPGQAPYEFRPKINLTMENFGKAVGGNGFEGWSNAEDGAKDENSAEPVGLPSLSSEQGKGIDWIEVSRAGRAYRLNTGNLAPVFDAMNACMENLVTHWGADIETMKSRKTEPEIVNLEQVVRLVQTRYPKAAEMHGSQASLQIRVMVEADGTVAKCHTDSVTKAERFDDSACVVFLESAKFKPATDLQNRPIPSYYAVRVSYQLY</sequence>
<feature type="chain" id="PRO_5045089925" evidence="2">
    <location>
        <begin position="22"/>
        <end position="297"/>
    </location>
</feature>
<dbReference type="RefSeq" id="WP_221557384.1">
    <property type="nucleotide sequence ID" value="NZ_JAIGNO010000003.1"/>
</dbReference>
<accession>A0ABS7J8C3</accession>
<feature type="signal peptide" evidence="2">
    <location>
        <begin position="1"/>
        <end position="21"/>
    </location>
</feature>
<evidence type="ECO:0000256" key="1">
    <source>
        <dbReference type="SAM" id="MobiDB-lite"/>
    </source>
</evidence>
<evidence type="ECO:0000313" key="4">
    <source>
        <dbReference type="EMBL" id="MBX7482314.1"/>
    </source>
</evidence>
<dbReference type="Pfam" id="PF03544">
    <property type="entry name" value="TonB_C"/>
    <property type="match status" value="1"/>
</dbReference>
<organism evidence="4 5">
    <name type="scientific">Qipengyuania qiaonensis</name>
    <dbReference type="NCBI Taxonomy" id="2867240"/>
    <lineage>
        <taxon>Bacteria</taxon>
        <taxon>Pseudomonadati</taxon>
        <taxon>Pseudomonadota</taxon>
        <taxon>Alphaproteobacteria</taxon>
        <taxon>Sphingomonadales</taxon>
        <taxon>Erythrobacteraceae</taxon>
        <taxon>Qipengyuania</taxon>
    </lineage>
</organism>
<protein>
    <submittedName>
        <fullName evidence="4">Energy transducer TonB</fullName>
    </submittedName>
</protein>
<evidence type="ECO:0000313" key="5">
    <source>
        <dbReference type="Proteomes" id="UP000755104"/>
    </source>
</evidence>
<dbReference type="SUPFAM" id="SSF74653">
    <property type="entry name" value="TolA/TonB C-terminal domain"/>
    <property type="match status" value="1"/>
</dbReference>
<dbReference type="Proteomes" id="UP000755104">
    <property type="component" value="Unassembled WGS sequence"/>
</dbReference>
<evidence type="ECO:0000256" key="2">
    <source>
        <dbReference type="SAM" id="SignalP"/>
    </source>
</evidence>
<gene>
    <name evidence="4" type="ORF">K3174_07200</name>
</gene>
<feature type="region of interest" description="Disordered" evidence="1">
    <location>
        <begin position="124"/>
        <end position="146"/>
    </location>
</feature>
<reference evidence="4 5" key="1">
    <citation type="submission" date="2021-08" db="EMBL/GenBank/DDBJ databases">
        <title>Comparative Genomics Analysis of the Genus Qipengyuania Reveals Extensive Genetic Diversity and Metabolic Versatility, Including the Description of Fifteen Novel Species.</title>
        <authorList>
            <person name="Liu Y."/>
        </authorList>
    </citation>
    <scope>NUCLEOTIDE SEQUENCE [LARGE SCALE GENOMIC DNA]</scope>
    <source>
        <strain evidence="4 5">6D47A</strain>
    </source>
</reference>
<keyword evidence="5" id="KW-1185">Reference proteome</keyword>
<evidence type="ECO:0000259" key="3">
    <source>
        <dbReference type="Pfam" id="PF03544"/>
    </source>
</evidence>